<keyword evidence="2" id="KW-0328">Glycosyltransferase</keyword>
<keyword evidence="3 6" id="KW-0808">Transferase</keyword>
<evidence type="ECO:0000256" key="1">
    <source>
        <dbReference type="ARBA" id="ARBA00008919"/>
    </source>
</evidence>
<proteinExistence type="inferred from homology"/>
<evidence type="ECO:0000256" key="2">
    <source>
        <dbReference type="ARBA" id="ARBA00022676"/>
    </source>
</evidence>
<evidence type="ECO:0000313" key="6">
    <source>
        <dbReference type="EMBL" id="RHF73886.1"/>
    </source>
</evidence>
<comment type="similarity">
    <text evidence="1">Belongs to the glycosyltransferase 10 family.</text>
</comment>
<dbReference type="PANTHER" id="PTHR11929:SF194">
    <property type="entry name" value="ALPHA-(1,3)-FUCOSYLTRANSFERASE 10"/>
    <property type="match status" value="1"/>
</dbReference>
<dbReference type="InterPro" id="IPR041058">
    <property type="entry name" value="FucT_N"/>
</dbReference>
<dbReference type="Proteomes" id="UP000284676">
    <property type="component" value="Unassembled WGS sequence"/>
</dbReference>
<dbReference type="PANTHER" id="PTHR11929">
    <property type="entry name" value="ALPHA- 1,3 -FUCOSYLTRANSFERASE"/>
    <property type="match status" value="1"/>
</dbReference>
<sequence length="325" mass="39052">MRKIKIKFVDFWKNFNYKENDFYKILSQKYEIEISDTPDFLFYSVFGNEYLEYDCIKICYVGENIIPDFNLCDYGIGFANLNFEDRYLRIPLYSLFQYKKYLKLALDIHNQNNIIKKKFCNFIYSNGNADKEREEFYNLLSQYKKVDSGGRYLNNIGGPVKDKFSFQQQYKFSIAFENTSSKGYTTEKLIEAKAAGTIPIYWGNPEIAKEFNSKSFINCHEYKNFEEVIEEIKRIDSDDKVYFEYLREPFSLKENDMVKEYEKELENFLYNIIEKNKKERSVDNTSLSFTSYGSLKKMRDINNNKVMRRIIRTFFKIKRKVDKLK</sequence>
<evidence type="ECO:0000259" key="4">
    <source>
        <dbReference type="Pfam" id="PF00852"/>
    </source>
</evidence>
<dbReference type="EMBL" id="QRHL01000003">
    <property type="protein sequence ID" value="RHF73886.1"/>
    <property type="molecule type" value="Genomic_DNA"/>
</dbReference>
<dbReference type="GO" id="GO:0008417">
    <property type="term" value="F:fucosyltransferase activity"/>
    <property type="evidence" value="ECO:0007669"/>
    <property type="project" value="InterPro"/>
</dbReference>
<evidence type="ECO:0000313" key="7">
    <source>
        <dbReference type="Proteomes" id="UP000284676"/>
    </source>
</evidence>
<dbReference type="Pfam" id="PF18025">
    <property type="entry name" value="FucT_N"/>
    <property type="match status" value="1"/>
</dbReference>
<dbReference type="Gene3D" id="3.40.50.11660">
    <property type="entry name" value="Glycosyl transferase family 10, C-terminal domain"/>
    <property type="match status" value="1"/>
</dbReference>
<dbReference type="InterPro" id="IPR001503">
    <property type="entry name" value="Glyco_trans_10"/>
</dbReference>
<comment type="caution">
    <text evidence="6">The sequence shown here is derived from an EMBL/GenBank/DDBJ whole genome shotgun (WGS) entry which is preliminary data.</text>
</comment>
<feature type="domain" description="Alpha-(1,3)-fucosyltransferase FucT N-terminal" evidence="5">
    <location>
        <begin position="6"/>
        <end position="96"/>
    </location>
</feature>
<evidence type="ECO:0000256" key="3">
    <source>
        <dbReference type="ARBA" id="ARBA00022679"/>
    </source>
</evidence>
<organism evidence="6 7">
    <name type="scientific">Fusobacterium mortiferum</name>
    <dbReference type="NCBI Taxonomy" id="850"/>
    <lineage>
        <taxon>Bacteria</taxon>
        <taxon>Fusobacteriati</taxon>
        <taxon>Fusobacteriota</taxon>
        <taxon>Fusobacteriia</taxon>
        <taxon>Fusobacteriales</taxon>
        <taxon>Fusobacteriaceae</taxon>
        <taxon>Fusobacterium</taxon>
    </lineage>
</organism>
<dbReference type="InterPro" id="IPR055270">
    <property type="entry name" value="Glyco_tran_10_C"/>
</dbReference>
<dbReference type="SUPFAM" id="SSF53756">
    <property type="entry name" value="UDP-Glycosyltransferase/glycogen phosphorylase"/>
    <property type="match status" value="1"/>
</dbReference>
<protein>
    <submittedName>
        <fullName evidence="6">Glycosyltransferase</fullName>
    </submittedName>
</protein>
<dbReference type="GO" id="GO:0016020">
    <property type="term" value="C:membrane"/>
    <property type="evidence" value="ECO:0007669"/>
    <property type="project" value="InterPro"/>
</dbReference>
<reference evidence="6 7" key="1">
    <citation type="submission" date="2018-08" db="EMBL/GenBank/DDBJ databases">
        <title>A genome reference for cultivated species of the human gut microbiota.</title>
        <authorList>
            <person name="Zou Y."/>
            <person name="Xue W."/>
            <person name="Luo G."/>
        </authorList>
    </citation>
    <scope>NUCLEOTIDE SEQUENCE [LARGE SCALE GENOMIC DNA]</scope>
    <source>
        <strain evidence="6 7">AM25-1</strain>
    </source>
</reference>
<accession>A0A414PZD8</accession>
<name>A0A414PZD8_FUSMR</name>
<dbReference type="AlphaFoldDB" id="A0A414PZD8"/>
<dbReference type="Pfam" id="PF00852">
    <property type="entry name" value="Glyco_transf_10"/>
    <property type="match status" value="1"/>
</dbReference>
<feature type="domain" description="Fucosyltransferase C-terminal" evidence="4">
    <location>
        <begin position="116"/>
        <end position="257"/>
    </location>
</feature>
<dbReference type="RefSeq" id="WP_118234109.1">
    <property type="nucleotide sequence ID" value="NZ_QRHL01000003.1"/>
</dbReference>
<evidence type="ECO:0000259" key="5">
    <source>
        <dbReference type="Pfam" id="PF18025"/>
    </source>
</evidence>
<dbReference type="InterPro" id="IPR038577">
    <property type="entry name" value="GT10-like_C_sf"/>
</dbReference>
<gene>
    <name evidence="6" type="ORF">DW663_03625</name>
</gene>